<accession>A0A9J7HLQ5</accession>
<dbReference type="PROSITE" id="PS00031">
    <property type="entry name" value="NUCLEAR_REC_DBD_1"/>
    <property type="match status" value="1"/>
</dbReference>
<dbReference type="PRINTS" id="PR00047">
    <property type="entry name" value="STROIDFINGER"/>
</dbReference>
<dbReference type="Pfam" id="PF00104">
    <property type="entry name" value="Hormone_recep"/>
    <property type="match status" value="1"/>
</dbReference>
<evidence type="ECO:0000256" key="7">
    <source>
        <dbReference type="ARBA" id="ARBA00023163"/>
    </source>
</evidence>
<dbReference type="GeneID" id="118406140"/>
<keyword evidence="5 10" id="KW-0805">Transcription regulation</keyword>
<dbReference type="AlphaFoldDB" id="A0A9J7HLQ5"/>
<dbReference type="PANTHER" id="PTHR24085">
    <property type="entry name" value="NUCLEAR HORMONE RECEPTOR"/>
    <property type="match status" value="1"/>
</dbReference>
<feature type="domain" description="Nuclear receptor" evidence="12">
    <location>
        <begin position="351"/>
        <end position="426"/>
    </location>
</feature>
<reference evidence="14" key="1">
    <citation type="journal article" date="2020" name="Nat. Ecol. Evol.">
        <title>Deeply conserved synteny resolves early events in vertebrate evolution.</title>
        <authorList>
            <person name="Simakov O."/>
            <person name="Marletaz F."/>
            <person name="Yue J.X."/>
            <person name="O'Connell B."/>
            <person name="Jenkins J."/>
            <person name="Brandt A."/>
            <person name="Calef R."/>
            <person name="Tung C.H."/>
            <person name="Huang T.K."/>
            <person name="Schmutz J."/>
            <person name="Satoh N."/>
            <person name="Yu J.K."/>
            <person name="Putnam N.H."/>
            <person name="Green R.E."/>
            <person name="Rokhsar D.S."/>
        </authorList>
    </citation>
    <scope>NUCLEOTIDE SEQUENCE [LARGE SCALE GENOMIC DNA]</scope>
    <source>
        <strain evidence="14">S238N-H82</strain>
    </source>
</reference>
<evidence type="ECO:0000313" key="15">
    <source>
        <dbReference type="RefSeq" id="XP_035661900.1"/>
    </source>
</evidence>
<evidence type="ECO:0000256" key="11">
    <source>
        <dbReference type="SAM" id="MobiDB-lite"/>
    </source>
</evidence>
<feature type="compositionally biased region" description="Basic and acidic residues" evidence="11">
    <location>
        <begin position="236"/>
        <end position="249"/>
    </location>
</feature>
<evidence type="ECO:0000256" key="1">
    <source>
        <dbReference type="ARBA" id="ARBA00004123"/>
    </source>
</evidence>
<keyword evidence="8 10" id="KW-0675">Receptor</keyword>
<evidence type="ECO:0000256" key="6">
    <source>
        <dbReference type="ARBA" id="ARBA00023125"/>
    </source>
</evidence>
<dbReference type="CDD" id="cd07072">
    <property type="entry name" value="NR_LBD_DHR38_like"/>
    <property type="match status" value="1"/>
</dbReference>
<feature type="compositionally biased region" description="Low complexity" evidence="11">
    <location>
        <begin position="109"/>
        <end position="120"/>
    </location>
</feature>
<keyword evidence="3 10" id="KW-0863">Zinc-finger</keyword>
<keyword evidence="4 10" id="KW-0862">Zinc</keyword>
<dbReference type="SUPFAM" id="SSF48508">
    <property type="entry name" value="Nuclear receptor ligand-binding domain"/>
    <property type="match status" value="1"/>
</dbReference>
<dbReference type="RefSeq" id="XP_035661900.1">
    <property type="nucleotide sequence ID" value="XM_035806007.1"/>
</dbReference>
<dbReference type="GO" id="GO:0071376">
    <property type="term" value="P:cellular response to corticotropin-releasing hormone stimulus"/>
    <property type="evidence" value="ECO:0000318"/>
    <property type="project" value="GO_Central"/>
</dbReference>
<dbReference type="CDD" id="cd06969">
    <property type="entry name" value="NR_DBD_NGFI-B"/>
    <property type="match status" value="1"/>
</dbReference>
<dbReference type="PROSITE" id="PS51843">
    <property type="entry name" value="NR_LBD"/>
    <property type="match status" value="1"/>
</dbReference>
<comment type="similarity">
    <text evidence="10">Belongs to the nuclear hormone receptor family.</text>
</comment>
<keyword evidence="2 10" id="KW-0479">Metal-binding</keyword>
<dbReference type="InterPro" id="IPR035500">
    <property type="entry name" value="NHR-like_dom_sf"/>
</dbReference>
<evidence type="ECO:0000313" key="14">
    <source>
        <dbReference type="Proteomes" id="UP000001554"/>
    </source>
</evidence>
<name>A0A9J7HLQ5_BRAFL</name>
<evidence type="ECO:0000256" key="3">
    <source>
        <dbReference type="ARBA" id="ARBA00022771"/>
    </source>
</evidence>
<evidence type="ECO:0000256" key="8">
    <source>
        <dbReference type="ARBA" id="ARBA00023170"/>
    </source>
</evidence>
<keyword evidence="9 10" id="KW-0539">Nucleus</keyword>
<feature type="region of interest" description="Disordered" evidence="11">
    <location>
        <begin position="428"/>
        <end position="452"/>
    </location>
</feature>
<dbReference type="Gene3D" id="1.10.565.10">
    <property type="entry name" value="Retinoid X Receptor"/>
    <property type="match status" value="1"/>
</dbReference>
<organism evidence="14 15">
    <name type="scientific">Branchiostoma floridae</name>
    <name type="common">Florida lancelet</name>
    <name type="synonym">Amphioxus</name>
    <dbReference type="NCBI Taxonomy" id="7739"/>
    <lineage>
        <taxon>Eukaryota</taxon>
        <taxon>Metazoa</taxon>
        <taxon>Chordata</taxon>
        <taxon>Cephalochordata</taxon>
        <taxon>Leptocardii</taxon>
        <taxon>Amphioxiformes</taxon>
        <taxon>Branchiostomatidae</taxon>
        <taxon>Branchiostoma</taxon>
    </lineage>
</organism>
<dbReference type="SMART" id="SM00399">
    <property type="entry name" value="ZnF_C4"/>
    <property type="match status" value="1"/>
</dbReference>
<dbReference type="GO" id="GO:0005634">
    <property type="term" value="C:nucleus"/>
    <property type="evidence" value="ECO:0000318"/>
    <property type="project" value="GO_Central"/>
</dbReference>
<dbReference type="InterPro" id="IPR003070">
    <property type="entry name" value="NR4A1-3"/>
</dbReference>
<dbReference type="GO" id="GO:0035259">
    <property type="term" value="F:nuclear glucocorticoid receptor binding"/>
    <property type="evidence" value="ECO:0000318"/>
    <property type="project" value="GO_Central"/>
</dbReference>
<feature type="domain" description="NR LBD" evidence="13">
    <location>
        <begin position="451"/>
        <end position="688"/>
    </location>
</feature>
<dbReference type="GO" id="GO:0000978">
    <property type="term" value="F:RNA polymerase II cis-regulatory region sequence-specific DNA binding"/>
    <property type="evidence" value="ECO:0000318"/>
    <property type="project" value="GO_Central"/>
</dbReference>
<protein>
    <submittedName>
        <fullName evidence="15">Nuclear receptor subfamily 4 group A member 2-like isoform X1</fullName>
    </submittedName>
</protein>
<dbReference type="PANTHER" id="PTHR24085:SF4">
    <property type="entry name" value="NUCLEAR HORMONE RECEPTOR HR38-RELATED"/>
    <property type="match status" value="1"/>
</dbReference>
<gene>
    <name evidence="15" type="primary">LOC118406140</name>
</gene>
<reference evidence="15" key="2">
    <citation type="submission" date="2025-08" db="UniProtKB">
        <authorList>
            <consortium name="RefSeq"/>
        </authorList>
    </citation>
    <scope>IDENTIFICATION</scope>
    <source>
        <strain evidence="15">S238N-H82</strain>
        <tissue evidence="15">Testes</tissue>
    </source>
</reference>
<feature type="region of interest" description="Disordered" evidence="11">
    <location>
        <begin position="60"/>
        <end position="142"/>
    </location>
</feature>
<evidence type="ECO:0000259" key="13">
    <source>
        <dbReference type="PROSITE" id="PS51843"/>
    </source>
</evidence>
<dbReference type="SMART" id="SM00430">
    <property type="entry name" value="HOLI"/>
    <property type="match status" value="1"/>
</dbReference>
<dbReference type="SUPFAM" id="SSF57716">
    <property type="entry name" value="Glucocorticoid receptor-like (DNA-binding domain)"/>
    <property type="match status" value="1"/>
</dbReference>
<keyword evidence="14" id="KW-1185">Reference proteome</keyword>
<dbReference type="FunFam" id="1.10.565.10:FF:000008">
    <property type="entry name" value="Nuclear receptor subfamily 4 group A member 1"/>
    <property type="match status" value="1"/>
</dbReference>
<dbReference type="Gene3D" id="3.30.50.10">
    <property type="entry name" value="Erythroid Transcription Factor GATA-1, subunit A"/>
    <property type="match status" value="1"/>
</dbReference>
<dbReference type="PRINTS" id="PR01284">
    <property type="entry name" value="NUCLEARECPTR"/>
</dbReference>
<evidence type="ECO:0000256" key="9">
    <source>
        <dbReference type="ARBA" id="ARBA00023242"/>
    </source>
</evidence>
<dbReference type="GO" id="GO:0008270">
    <property type="term" value="F:zinc ion binding"/>
    <property type="evidence" value="ECO:0007669"/>
    <property type="project" value="UniProtKB-KW"/>
</dbReference>
<dbReference type="GO" id="GO:0000981">
    <property type="term" value="F:DNA-binding transcription factor activity, RNA polymerase II-specific"/>
    <property type="evidence" value="ECO:0000318"/>
    <property type="project" value="GO_Central"/>
</dbReference>
<dbReference type="InterPro" id="IPR001628">
    <property type="entry name" value="Znf_hrmn_rcpt"/>
</dbReference>
<dbReference type="GO" id="GO:0006357">
    <property type="term" value="P:regulation of transcription by RNA polymerase II"/>
    <property type="evidence" value="ECO:0000318"/>
    <property type="project" value="GO_Central"/>
</dbReference>
<evidence type="ECO:0000259" key="12">
    <source>
        <dbReference type="PROSITE" id="PS51030"/>
    </source>
</evidence>
<dbReference type="InterPro" id="IPR000536">
    <property type="entry name" value="Nucl_hrmn_rcpt_lig-bd"/>
</dbReference>
<proteinExistence type="inferred from homology"/>
<dbReference type="OMA" id="RMERMEH"/>
<dbReference type="Proteomes" id="UP000001554">
    <property type="component" value="Chromosome 18"/>
</dbReference>
<dbReference type="InterPro" id="IPR013088">
    <property type="entry name" value="Znf_NHR/GATA"/>
</dbReference>
<comment type="subcellular location">
    <subcellularLocation>
        <location evidence="1 10">Nucleus</location>
    </subcellularLocation>
</comment>
<feature type="region of interest" description="Disordered" evidence="11">
    <location>
        <begin position="222"/>
        <end position="258"/>
    </location>
</feature>
<keyword evidence="6 10" id="KW-0238">DNA-binding</keyword>
<feature type="compositionally biased region" description="Low complexity" evidence="11">
    <location>
        <begin position="68"/>
        <end position="87"/>
    </location>
</feature>
<dbReference type="Pfam" id="PF00105">
    <property type="entry name" value="zf-C4"/>
    <property type="match status" value="1"/>
</dbReference>
<dbReference type="FunFam" id="3.30.50.10:FF:000009">
    <property type="entry name" value="nuclear receptor subfamily 4 group A member 2"/>
    <property type="match status" value="1"/>
</dbReference>
<dbReference type="PROSITE" id="PS51030">
    <property type="entry name" value="NUCLEAR_REC_DBD_2"/>
    <property type="match status" value="1"/>
</dbReference>
<feature type="compositionally biased region" description="Polar residues" evidence="11">
    <location>
        <begin position="124"/>
        <end position="142"/>
    </location>
</feature>
<dbReference type="KEGG" id="bfo:118406140"/>
<dbReference type="PRINTS" id="PR00398">
    <property type="entry name" value="STRDHORMONER"/>
</dbReference>
<evidence type="ECO:0000256" key="10">
    <source>
        <dbReference type="RuleBase" id="RU004334"/>
    </source>
</evidence>
<keyword evidence="7 10" id="KW-0804">Transcription</keyword>
<evidence type="ECO:0000256" key="2">
    <source>
        <dbReference type="ARBA" id="ARBA00022723"/>
    </source>
</evidence>
<evidence type="ECO:0000256" key="5">
    <source>
        <dbReference type="ARBA" id="ARBA00023015"/>
    </source>
</evidence>
<dbReference type="GO" id="GO:0005667">
    <property type="term" value="C:transcription regulator complex"/>
    <property type="evidence" value="ECO:0000318"/>
    <property type="project" value="GO_Central"/>
</dbReference>
<dbReference type="GO" id="GO:0004879">
    <property type="term" value="F:nuclear receptor activity"/>
    <property type="evidence" value="ECO:0007669"/>
    <property type="project" value="InterPro"/>
</dbReference>
<sequence>MVSHIGTEADGTVRVCPCERSRRTYCCFAWHPISPIWMRHLLSELKVDFAEEKGNAARCRVKTEAGSEHGSGSSPSSPASVGVSPSPGNQPSATYTPLVSPLTSHREGTATTTRPGPATDTHTHSSMPCYQASYGGSPTGATTVNRDSYDSYYGESAAVYQPDHLPGEHYHSPPMDYNGSADQAALRMSEHMERMEHAGYHQDYKPLPSFVDVYGETKPSCLYQPKNGGSNMPYQHPDENPSPHMDHYKPSPPPTPTYSSQYDYPTNTQMLQGTGPMSPHGGHMFFKHSPPSTPTTPYPPMMYEGGFQGMQHEFYGPGIGRYPPPLYMRPGQQLHPPPVSSSGSSSKGTGEGTCAVCGDNAACQHYGVRTCEGCKGFFKRTVQKNAKYVCLGNKNCPVDKRRRNRCQFCRFQKCLAVGMVKEVVRTDSLKGRRGRLPSKPKSPQEQSPPSPPVSLITALVRAHVDSSPSPPTLNYNLQFKMPGEEGESPKSDTERVQQFYDLLCSSIEVIRTWAEKIPGFPDLLKEDQELLFQSACLELFVLRLAYRSAPSEERLVFCNGAVLHQQQCVRSFGEWINYIMEFSKSLHAMNVDISAFACMAALVLITERHGLKEPEKVEELQNKIISSLRDHVTYNVHAQNRPHYFSKLLVKLPELRTLSVQGLQRIFYLKLEDLLPTPPMIDNLFLDTLPF</sequence>
<evidence type="ECO:0000256" key="4">
    <source>
        <dbReference type="ARBA" id="ARBA00022833"/>
    </source>
</evidence>
<dbReference type="OrthoDB" id="5952118at2759"/>
<feature type="compositionally biased region" description="Polar residues" evidence="11">
    <location>
        <begin position="89"/>
        <end position="103"/>
    </location>
</feature>
<dbReference type="InterPro" id="IPR001723">
    <property type="entry name" value="Nuclear_hrmn_rcpt"/>
</dbReference>